<dbReference type="AlphaFoldDB" id="A0A0G1V1Z6"/>
<dbReference type="InterPro" id="IPR014729">
    <property type="entry name" value="Rossmann-like_a/b/a_fold"/>
</dbReference>
<dbReference type="Pfam" id="PF09334">
    <property type="entry name" value="tRNA-synt_1g"/>
    <property type="match status" value="2"/>
</dbReference>
<sequence length="467" mass="53221">MNKYYITTPIYYVNDVPHSGHAYTTLAADILARYFRQKLGDKNVFFLTGTDEHGQKVAQAAKEKGVSPKEYADSVATRFKDAWKLLNIEYDYFIRTTDPSHEKVVSELLQKIYDDGFIYKGSYKGLYCIGCEKFLTETELVDGKCPLHPNKEPVYQEEKNYFLKLSELSKKVLEKIEKGEYEILPIERKNEVVGRLKQKVEDISISRAGVPWGIPVPWDKSQTIYVWVDALINYYSATRFVEGKEKYWPADLHLVGKDILWFHAVIWQALLIAAGIALPKKIFAHGYFTIDGQKMSKSLGNVISPEQLIDRYGVDGTRYLIISAYQLGDDGDISLQRFDAKYNADLADALGNLVSRVAKLCEKVEIDTPGPSRIPEEYSKDLENFDLYGVLEVIRGQVTSANRYIDKNEPWKITDEKKLIGVLKTLAAKILDLANQLKPFIPETSEKIEKQFKGPKIKSGSPLFPRL</sequence>
<dbReference type="GO" id="GO:0006431">
    <property type="term" value="P:methionyl-tRNA aminoacylation"/>
    <property type="evidence" value="ECO:0007669"/>
    <property type="project" value="InterPro"/>
</dbReference>
<organism evidence="12 13">
    <name type="scientific">Candidatus Woesebacteria bacterium GW2011_GWC2_47_16</name>
    <dbReference type="NCBI Taxonomy" id="1618590"/>
    <lineage>
        <taxon>Bacteria</taxon>
        <taxon>Candidatus Woeseibacteriota</taxon>
    </lineage>
</organism>
<evidence type="ECO:0000256" key="7">
    <source>
        <dbReference type="ARBA" id="ARBA00022917"/>
    </source>
</evidence>
<evidence type="ECO:0000256" key="2">
    <source>
        <dbReference type="ARBA" id="ARBA00012838"/>
    </source>
</evidence>
<dbReference type="PATRIC" id="fig|1618590.3.peg.407"/>
<evidence type="ECO:0000313" key="13">
    <source>
        <dbReference type="Proteomes" id="UP000034501"/>
    </source>
</evidence>
<evidence type="ECO:0000256" key="5">
    <source>
        <dbReference type="ARBA" id="ARBA00022741"/>
    </source>
</evidence>
<keyword evidence="7 10" id="KW-0648">Protein biosynthesis</keyword>
<evidence type="ECO:0000256" key="9">
    <source>
        <dbReference type="ARBA" id="ARBA00030904"/>
    </source>
</evidence>
<dbReference type="InterPro" id="IPR015413">
    <property type="entry name" value="Methionyl/Leucyl_tRNA_Synth"/>
</dbReference>
<dbReference type="Gene3D" id="2.170.220.10">
    <property type="match status" value="1"/>
</dbReference>
<name>A0A0G1V1Z6_9BACT</name>
<keyword evidence="8 10" id="KW-0030">Aminoacyl-tRNA synthetase</keyword>
<evidence type="ECO:0000256" key="1">
    <source>
        <dbReference type="ARBA" id="ARBA00003314"/>
    </source>
</evidence>
<dbReference type="SUPFAM" id="SSF47323">
    <property type="entry name" value="Anticodon-binding domain of a subclass of class I aminoacyl-tRNA synthetases"/>
    <property type="match status" value="1"/>
</dbReference>
<dbReference type="EC" id="6.1.1.10" evidence="2"/>
<keyword evidence="5 10" id="KW-0547">Nucleotide-binding</keyword>
<dbReference type="InterPro" id="IPR023457">
    <property type="entry name" value="Met-tRNA_synth_2"/>
</dbReference>
<accession>A0A0G1V1Z6</accession>
<evidence type="ECO:0000256" key="8">
    <source>
        <dbReference type="ARBA" id="ARBA00023146"/>
    </source>
</evidence>
<evidence type="ECO:0000256" key="4">
    <source>
        <dbReference type="ARBA" id="ARBA00022598"/>
    </source>
</evidence>
<dbReference type="Proteomes" id="UP000034501">
    <property type="component" value="Unassembled WGS sequence"/>
</dbReference>
<dbReference type="EMBL" id="LCNW01000019">
    <property type="protein sequence ID" value="KKU63995.1"/>
    <property type="molecule type" value="Genomic_DNA"/>
</dbReference>
<dbReference type="Gene3D" id="1.10.730.10">
    <property type="entry name" value="Isoleucyl-tRNA Synthetase, Domain 1"/>
    <property type="match status" value="1"/>
</dbReference>
<protein>
    <recommendedName>
        <fullName evidence="3">Methionine--tRNA ligase</fullName>
        <ecNumber evidence="2">6.1.1.10</ecNumber>
    </recommendedName>
    <alternativeName>
        <fullName evidence="9">Methionyl-tRNA synthetase</fullName>
    </alternativeName>
</protein>
<dbReference type="GO" id="GO:0004825">
    <property type="term" value="F:methionine-tRNA ligase activity"/>
    <property type="evidence" value="ECO:0007669"/>
    <property type="project" value="UniProtKB-EC"/>
</dbReference>
<evidence type="ECO:0000256" key="10">
    <source>
        <dbReference type="RuleBase" id="RU363039"/>
    </source>
</evidence>
<dbReference type="NCBIfam" id="TIGR00398">
    <property type="entry name" value="metG"/>
    <property type="match status" value="1"/>
</dbReference>
<dbReference type="SUPFAM" id="SSF52374">
    <property type="entry name" value="Nucleotidylyl transferase"/>
    <property type="match status" value="1"/>
</dbReference>
<feature type="domain" description="Methionyl/Leucyl tRNA synthetase" evidence="11">
    <location>
        <begin position="4"/>
        <end position="147"/>
    </location>
</feature>
<proteinExistence type="inferred from homology"/>
<dbReference type="PANTHER" id="PTHR43326:SF1">
    <property type="entry name" value="METHIONINE--TRNA LIGASE, MITOCHONDRIAL"/>
    <property type="match status" value="1"/>
</dbReference>
<dbReference type="InterPro" id="IPR033911">
    <property type="entry name" value="MetRS_core"/>
</dbReference>
<comment type="function">
    <text evidence="1">Is required not only for elongation of protein synthesis but also for the initiation of all mRNA translation through initiator tRNA(fMet) aminoacylation.</text>
</comment>
<comment type="similarity">
    <text evidence="10">Belongs to the class-I aminoacyl-tRNA synthetase family.</text>
</comment>
<evidence type="ECO:0000256" key="3">
    <source>
        <dbReference type="ARBA" id="ARBA00018753"/>
    </source>
</evidence>
<dbReference type="Gene3D" id="3.40.50.620">
    <property type="entry name" value="HUPs"/>
    <property type="match status" value="1"/>
</dbReference>
<feature type="domain" description="Methionyl/Leucyl tRNA synthetase" evidence="11">
    <location>
        <begin position="151"/>
        <end position="357"/>
    </location>
</feature>
<evidence type="ECO:0000259" key="11">
    <source>
        <dbReference type="Pfam" id="PF09334"/>
    </source>
</evidence>
<dbReference type="CDD" id="cd00814">
    <property type="entry name" value="MetRS_core"/>
    <property type="match status" value="1"/>
</dbReference>
<gene>
    <name evidence="12" type="ORF">UX88_C0019G0006</name>
</gene>
<comment type="caution">
    <text evidence="12">The sequence shown here is derived from an EMBL/GenBank/DDBJ whole genome shotgun (WGS) entry which is preliminary data.</text>
</comment>
<evidence type="ECO:0000313" key="12">
    <source>
        <dbReference type="EMBL" id="KKU63995.1"/>
    </source>
</evidence>
<dbReference type="PANTHER" id="PTHR43326">
    <property type="entry name" value="METHIONYL-TRNA SYNTHETASE"/>
    <property type="match status" value="1"/>
</dbReference>
<evidence type="ECO:0000256" key="6">
    <source>
        <dbReference type="ARBA" id="ARBA00022840"/>
    </source>
</evidence>
<dbReference type="PRINTS" id="PR01041">
    <property type="entry name" value="TRNASYNTHMET"/>
</dbReference>
<dbReference type="GO" id="GO:0005524">
    <property type="term" value="F:ATP binding"/>
    <property type="evidence" value="ECO:0007669"/>
    <property type="project" value="UniProtKB-KW"/>
</dbReference>
<keyword evidence="4 10" id="KW-0436">Ligase</keyword>
<dbReference type="InterPro" id="IPR014758">
    <property type="entry name" value="Met-tRNA_synth"/>
</dbReference>
<keyword evidence="6 10" id="KW-0067">ATP-binding</keyword>
<dbReference type="FunFam" id="2.170.220.10:FF:000003">
    <property type="entry name" value="Methionine--tRNA ligase"/>
    <property type="match status" value="1"/>
</dbReference>
<dbReference type="InterPro" id="IPR009080">
    <property type="entry name" value="tRNAsynth_Ia_anticodon-bd"/>
</dbReference>
<reference evidence="12" key="1">
    <citation type="journal article" date="2015" name="Nature">
        <title>rRNA introns, odd ribosomes, and small enigmatic genomes across a large radiation of phyla.</title>
        <authorList>
            <person name="Brown C.T."/>
            <person name="Hug L.A."/>
            <person name="Thomas B.C."/>
            <person name="Sharon I."/>
            <person name="Castelle C.J."/>
            <person name="Singh A."/>
            <person name="Wilkins M.J."/>
            <person name="Williams K.H."/>
            <person name="Banfield J.F."/>
        </authorList>
    </citation>
    <scope>NUCLEOTIDE SEQUENCE [LARGE SCALE GENOMIC DNA]</scope>
</reference>